<dbReference type="GO" id="GO:0046872">
    <property type="term" value="F:metal ion binding"/>
    <property type="evidence" value="ECO:0007669"/>
    <property type="project" value="InterPro"/>
</dbReference>
<dbReference type="InterPro" id="IPR007863">
    <property type="entry name" value="Peptidase_M16_C"/>
</dbReference>
<dbReference type="AlphaFoldDB" id="A0A223V501"/>
<evidence type="ECO:0000313" key="4">
    <source>
        <dbReference type="Proteomes" id="UP000215244"/>
    </source>
</evidence>
<dbReference type="Proteomes" id="UP000215244">
    <property type="component" value="Chromosome"/>
</dbReference>
<gene>
    <name evidence="3" type="ORF">CJ263_09745</name>
</gene>
<evidence type="ECO:0000259" key="2">
    <source>
        <dbReference type="Pfam" id="PF05193"/>
    </source>
</evidence>
<keyword evidence="4" id="KW-1185">Reference proteome</keyword>
<reference evidence="3 4" key="1">
    <citation type="submission" date="2017-08" db="EMBL/GenBank/DDBJ databases">
        <title>The complete genome sequence of Maribacter sp. B1, isolated from deep-sea sediment.</title>
        <authorList>
            <person name="Wu Y.-H."/>
            <person name="Cheng H."/>
            <person name="Xu X.-W."/>
        </authorList>
    </citation>
    <scope>NUCLEOTIDE SEQUENCE [LARGE SCALE GENOMIC DNA]</scope>
    <source>
        <strain evidence="3 4">B1</strain>
    </source>
</reference>
<name>A0A223V501_9FLAO</name>
<dbReference type="Gene3D" id="3.30.830.10">
    <property type="entry name" value="Metalloenzyme, LuxS/M16 peptidase-like"/>
    <property type="match status" value="2"/>
</dbReference>
<dbReference type="InterPro" id="IPR050361">
    <property type="entry name" value="MPP/UQCRC_Complex"/>
</dbReference>
<organism evidence="3 4">
    <name type="scientific">Maribacter cobaltidurans</name>
    <dbReference type="NCBI Taxonomy" id="1178778"/>
    <lineage>
        <taxon>Bacteria</taxon>
        <taxon>Pseudomonadati</taxon>
        <taxon>Bacteroidota</taxon>
        <taxon>Flavobacteriia</taxon>
        <taxon>Flavobacteriales</taxon>
        <taxon>Flavobacteriaceae</taxon>
        <taxon>Maribacter</taxon>
    </lineage>
</organism>
<evidence type="ECO:0000259" key="1">
    <source>
        <dbReference type="Pfam" id="PF00675"/>
    </source>
</evidence>
<dbReference type="OrthoDB" id="9811314at2"/>
<dbReference type="InterPro" id="IPR011765">
    <property type="entry name" value="Pept_M16_N"/>
</dbReference>
<evidence type="ECO:0000313" key="3">
    <source>
        <dbReference type="EMBL" id="ASV30471.1"/>
    </source>
</evidence>
<dbReference type="Pfam" id="PF05193">
    <property type="entry name" value="Peptidase_M16_C"/>
    <property type="match status" value="1"/>
</dbReference>
<dbReference type="Pfam" id="PF00675">
    <property type="entry name" value="Peptidase_M16"/>
    <property type="match status" value="1"/>
</dbReference>
<sequence length="690" mass="77084">MKKLYILFFTVLATLVSQAQVDRTKMPEPGPAPEINLEEPQSFNLNNGLKVMVVENHKLPRVSIQLTIDNPPILEGDKAGVSSLTGSLMGKGSKNIPKDEFNEEVDFLGARLNFGAQSAFASSLSKYFPRMMELMADAAINPNFTQEEFDKEKDILITALKTEEKDVSAISGRVQRALAYGKDHPYGEFTTIETVNNVKLDDVKAFYRDYFVPANAYLVVVGDVNFDEVKELTEKYFTPWTKAVPPSYTYSKPKDVYNTQISFVDMPNAVQSEIVVQNIVNLKMKDDDYLAALIANQILGGGGEARLFLNLREDKGYTYGSYSAIGDDKYEPSRFRAVASVRNAVTDSSVVEILKEIDKIITEPVSKKELENTKAKYAGRFVMALEQPQTIANYALNIEKEGLPKDFYKTYLERLENITVEDVQKAAKKYFSSSNARVVVAGKGSDVLENLEKVEFKGKKLPVLFYTKTAEKTEKPDYNVATPEGLTAEKVIEKYIEAIGGKDKLESVDSYSMTAEAEMQGMKLNLELKKTSKDQFMQDITMMGNSLSKQVLDGDKGYTVAQGQRKDFSEEEIIKIKEESAPFPELNYLAAGGISLEGTDMVGDKKAYKVKITDNKTAFYDTETGLKLQEVNVLEMQGQTMQQTLVLSDYKEVSGILFPYKLTQSMGTQNIEFIVSEIKVNDGVTPADFE</sequence>
<protein>
    <submittedName>
        <fullName evidence="3">Peptidase M16</fullName>
    </submittedName>
</protein>
<dbReference type="RefSeq" id="WP_094997089.1">
    <property type="nucleotide sequence ID" value="NZ_BMJL01000002.1"/>
</dbReference>
<dbReference type="EMBL" id="CP022957">
    <property type="protein sequence ID" value="ASV30471.1"/>
    <property type="molecule type" value="Genomic_DNA"/>
</dbReference>
<dbReference type="InterPro" id="IPR011249">
    <property type="entry name" value="Metalloenz_LuxS/M16"/>
</dbReference>
<proteinExistence type="predicted"/>
<dbReference type="SUPFAM" id="SSF63411">
    <property type="entry name" value="LuxS/MPP-like metallohydrolase"/>
    <property type="match status" value="2"/>
</dbReference>
<dbReference type="PANTHER" id="PTHR11851">
    <property type="entry name" value="METALLOPROTEASE"/>
    <property type="match status" value="1"/>
</dbReference>
<feature type="domain" description="Peptidase M16 N-terminal" evidence="1">
    <location>
        <begin position="51"/>
        <end position="161"/>
    </location>
</feature>
<accession>A0A223V501</accession>
<dbReference type="KEGG" id="marb:CJ263_09745"/>
<feature type="domain" description="Peptidase M16 C-terminal" evidence="2">
    <location>
        <begin position="198"/>
        <end position="376"/>
    </location>
</feature>